<dbReference type="InterPro" id="IPR029020">
    <property type="entry name" value="Ammonium/urea_transptr"/>
</dbReference>
<dbReference type="AlphaFoldDB" id="A0A1E5VUL3"/>
<evidence type="ECO:0000256" key="2">
    <source>
        <dbReference type="ARBA" id="ARBA00022692"/>
    </source>
</evidence>
<feature type="domain" description="Ammonium transporter AmtB-like" evidence="6">
    <location>
        <begin position="189"/>
        <end position="403"/>
    </location>
</feature>
<dbReference type="GO" id="GO:0097272">
    <property type="term" value="P:ammonium homeostasis"/>
    <property type="evidence" value="ECO:0007669"/>
    <property type="project" value="TreeGrafter"/>
</dbReference>
<accession>A0A1E5VUL3</accession>
<gene>
    <name evidence="7" type="ORF">BAE44_0010217</name>
</gene>
<evidence type="ECO:0000259" key="6">
    <source>
        <dbReference type="Pfam" id="PF00909"/>
    </source>
</evidence>
<dbReference type="OrthoDB" id="534912at2759"/>
<evidence type="ECO:0000256" key="5">
    <source>
        <dbReference type="SAM" id="Phobius"/>
    </source>
</evidence>
<keyword evidence="3 5" id="KW-1133">Transmembrane helix</keyword>
<feature type="domain" description="Ammonium transporter AmtB-like" evidence="6">
    <location>
        <begin position="38"/>
        <end position="120"/>
    </location>
</feature>
<dbReference type="GO" id="GO:0008519">
    <property type="term" value="F:ammonium channel activity"/>
    <property type="evidence" value="ECO:0007669"/>
    <property type="project" value="InterPro"/>
</dbReference>
<dbReference type="InterPro" id="IPR024041">
    <property type="entry name" value="NH4_transpt_AmtB-like_dom"/>
</dbReference>
<feature type="transmembrane region" description="Helical" evidence="5">
    <location>
        <begin position="37"/>
        <end position="56"/>
    </location>
</feature>
<keyword evidence="4 5" id="KW-0472">Membrane</keyword>
<evidence type="ECO:0000256" key="4">
    <source>
        <dbReference type="ARBA" id="ARBA00023136"/>
    </source>
</evidence>
<reference evidence="7 8" key="1">
    <citation type="submission" date="2016-09" db="EMBL/GenBank/DDBJ databases">
        <title>The draft genome of Dichanthelium oligosanthes: A C3 panicoid grass species.</title>
        <authorList>
            <person name="Studer A.J."/>
            <person name="Schnable J.C."/>
            <person name="Brutnell T.P."/>
        </authorList>
    </citation>
    <scope>NUCLEOTIDE SEQUENCE [LARGE SCALE GENOMIC DNA]</scope>
    <source>
        <strain evidence="8">cv. Kellogg 1175</strain>
        <tissue evidence="7">Leaf</tissue>
    </source>
</reference>
<protein>
    <submittedName>
        <fullName evidence="7">Ammonium transporter 1 member 3</fullName>
    </submittedName>
</protein>
<proteinExistence type="predicted"/>
<evidence type="ECO:0000313" key="7">
    <source>
        <dbReference type="EMBL" id="OEL28764.1"/>
    </source>
</evidence>
<comment type="subcellular location">
    <subcellularLocation>
        <location evidence="1">Membrane</location>
        <topology evidence="1">Multi-pass membrane protein</topology>
    </subcellularLocation>
</comment>
<keyword evidence="8" id="KW-1185">Reference proteome</keyword>
<dbReference type="PANTHER" id="PTHR11730:SF121">
    <property type="entry name" value="AMMONIUM TRANSPORTER 1 MEMBER 1"/>
    <property type="match status" value="1"/>
</dbReference>
<feature type="transmembrane region" description="Helical" evidence="5">
    <location>
        <begin position="68"/>
        <end position="88"/>
    </location>
</feature>
<evidence type="ECO:0000256" key="3">
    <source>
        <dbReference type="ARBA" id="ARBA00022989"/>
    </source>
</evidence>
<comment type="caution">
    <text evidence="7">The sequence shown here is derived from an EMBL/GenBank/DDBJ whole genome shotgun (WGS) entry which is preliminary data.</text>
</comment>
<dbReference type="Proteomes" id="UP000095767">
    <property type="component" value="Unassembled WGS sequence"/>
</dbReference>
<keyword evidence="2 5" id="KW-0812">Transmembrane</keyword>
<dbReference type="Gene3D" id="1.10.3430.10">
    <property type="entry name" value="Ammonium transporter AmtB like domains"/>
    <property type="match status" value="2"/>
</dbReference>
<name>A0A1E5VUL3_9POAL</name>
<sequence length="411" mass="44177">MSCLDDLGLLLGGSANASVSAAYICNKFTDMSSAVDATYLLFSAYLVFAMLCAGSVRAKNSVNIMLTNVLDAAAGALFYYLFGFAFAFGTPSNGFIGRQFFGLKRLPQTGFGYDFFLFQWGRSRSPPHHVRLHRRADAVGGVPRLLHLPHRLRVPGGVPLVLVRGRVGFHGPGVRVAAVRVGRHRLRRLWGAFIEGPRRGRFDDAGRPVSIRGHSASLVVLGTFLLWFGWFGFNPGSFLTISKVYGLSGTINGQWEAVGRTAVTTSLAGSAAALTTLYAKKWMTGHWNATDVCNGLLGGFAAITAGCSVVDPWASVVCGFVSAWVLIGCNKLALALRFDDPLEATQLHGGCGAWGILFTALFARREYVEEIYPPPQPGAVRPYELFMGGGGRLLAAHVVQILAWRSSGGSP</sequence>
<organism evidence="7 8">
    <name type="scientific">Dichanthelium oligosanthes</name>
    <dbReference type="NCBI Taxonomy" id="888268"/>
    <lineage>
        <taxon>Eukaryota</taxon>
        <taxon>Viridiplantae</taxon>
        <taxon>Streptophyta</taxon>
        <taxon>Embryophyta</taxon>
        <taxon>Tracheophyta</taxon>
        <taxon>Spermatophyta</taxon>
        <taxon>Magnoliopsida</taxon>
        <taxon>Liliopsida</taxon>
        <taxon>Poales</taxon>
        <taxon>Poaceae</taxon>
        <taxon>PACMAD clade</taxon>
        <taxon>Panicoideae</taxon>
        <taxon>Panicodae</taxon>
        <taxon>Paniceae</taxon>
        <taxon>Dichantheliinae</taxon>
        <taxon>Dichanthelium</taxon>
    </lineage>
</organism>
<dbReference type="GO" id="GO:0005886">
    <property type="term" value="C:plasma membrane"/>
    <property type="evidence" value="ECO:0007669"/>
    <property type="project" value="TreeGrafter"/>
</dbReference>
<evidence type="ECO:0000313" key="8">
    <source>
        <dbReference type="Proteomes" id="UP000095767"/>
    </source>
</evidence>
<dbReference type="Pfam" id="PF00909">
    <property type="entry name" value="Ammonium_transp"/>
    <property type="match status" value="2"/>
</dbReference>
<evidence type="ECO:0000256" key="1">
    <source>
        <dbReference type="ARBA" id="ARBA00004141"/>
    </source>
</evidence>
<dbReference type="SUPFAM" id="SSF111352">
    <property type="entry name" value="Ammonium transporter"/>
    <property type="match status" value="2"/>
</dbReference>
<dbReference type="EMBL" id="LWDX02029117">
    <property type="protein sequence ID" value="OEL28764.1"/>
    <property type="molecule type" value="Genomic_DNA"/>
</dbReference>
<dbReference type="PANTHER" id="PTHR11730">
    <property type="entry name" value="AMMONIUM TRANSPORTER"/>
    <property type="match status" value="1"/>
</dbReference>
<dbReference type="STRING" id="888268.A0A1E5VUL3"/>